<evidence type="ECO:0000256" key="2">
    <source>
        <dbReference type="ARBA" id="ARBA00009243"/>
    </source>
</evidence>
<dbReference type="PANTHER" id="PTHR14241:SF2">
    <property type="entry name" value="INTERFERON-INDUCED PROTEIN 44-LIKE"/>
    <property type="match status" value="1"/>
</dbReference>
<sequence length="442" mass="50196">MQYRTMAVTTRLTWSEEKSLQKMLGNVSLRLLYKSSVHENKTSSILDKCSCQGPTVTIIYIRNTTVGVFMLGPYSKTYDHLKRPNPSFYFSYQRNIATEMRTAVLETEIKIASGQLVFYSSGQEVLSVCLNDTKLSINDSLSKALGVYNRSDISYLECEVFRVEGIEDDTNYIRKITRAMKHRNPLLSELRTYKPCVDFVSKVRILLLGPVGSGKSSFINSVKSVFQGRLTRQAAVGSDVTSITEQYRIYPIRDGKYGDYLPFSLCDSMGLHEKEGVGLCMDDIPYILKGCIPDRYQLNPNKPITPNHPNFISTPSLKDSIHCVAYVMDINSINDLSSKMVAKLKQVQKEVLSCGRACVLLLTKVTNCSEFLQDNSLNMDKPMTSQSQIMHVSKMLSVPIYNTFMVENYTSEWELDPLKDTQILFVLRQMLRVAEDFFEDLP</sequence>
<dbReference type="GO" id="GO:0006955">
    <property type="term" value="P:immune response"/>
    <property type="evidence" value="ECO:0007669"/>
    <property type="project" value="TreeGrafter"/>
</dbReference>
<evidence type="ECO:0000256" key="1">
    <source>
        <dbReference type="ARBA" id="ARBA00004496"/>
    </source>
</evidence>
<dbReference type="FunFam" id="3.40.50.300:FF:001534">
    <property type="entry name" value="Interferon induced protein 44 like"/>
    <property type="match status" value="1"/>
</dbReference>
<dbReference type="CDD" id="cd00882">
    <property type="entry name" value="Ras_like_GTPase"/>
    <property type="match status" value="1"/>
</dbReference>
<dbReference type="AlphaFoldDB" id="A0A452THV7"/>
<protein>
    <recommendedName>
        <fullName evidence="4">Interferon-induced protein 44-like</fullName>
    </recommendedName>
</protein>
<keyword evidence="3" id="KW-0963">Cytoplasm</keyword>
<dbReference type="SUPFAM" id="SSF52540">
    <property type="entry name" value="P-loop containing nucleoside triphosphate hydrolases"/>
    <property type="match status" value="1"/>
</dbReference>
<name>A0A452THV7_URSMA</name>
<dbReference type="PANTHER" id="PTHR14241">
    <property type="entry name" value="INTERFERON-INDUCED PROTEIN 44"/>
    <property type="match status" value="1"/>
</dbReference>
<dbReference type="GO" id="GO:0051607">
    <property type="term" value="P:defense response to virus"/>
    <property type="evidence" value="ECO:0007669"/>
    <property type="project" value="Ensembl"/>
</dbReference>
<evidence type="ECO:0000259" key="5">
    <source>
        <dbReference type="PROSITE" id="PS51886"/>
    </source>
</evidence>
<reference evidence="6" key="1">
    <citation type="submission" date="2019-03" db="UniProtKB">
        <authorList>
            <consortium name="Ensembl"/>
        </authorList>
    </citation>
    <scope>IDENTIFICATION</scope>
</reference>
<dbReference type="InterPro" id="IPR006571">
    <property type="entry name" value="TLDc_dom"/>
</dbReference>
<comment type="similarity">
    <text evidence="2">Belongs to the IFI44 family.</text>
</comment>
<dbReference type="PROSITE" id="PS51886">
    <property type="entry name" value="TLDC"/>
    <property type="match status" value="1"/>
</dbReference>
<dbReference type="GO" id="GO:0005737">
    <property type="term" value="C:cytoplasm"/>
    <property type="evidence" value="ECO:0007669"/>
    <property type="project" value="UniProtKB-SubCell"/>
</dbReference>
<dbReference type="GeneTree" id="ENSGT00940000163189"/>
<evidence type="ECO:0000256" key="4">
    <source>
        <dbReference type="ARBA" id="ARBA00071720"/>
    </source>
</evidence>
<dbReference type="InterPro" id="IPR027417">
    <property type="entry name" value="P-loop_NTPase"/>
</dbReference>
<organism evidence="6">
    <name type="scientific">Ursus maritimus</name>
    <name type="common">Polar bear</name>
    <name type="synonym">Thalarctos maritimus</name>
    <dbReference type="NCBI Taxonomy" id="29073"/>
    <lineage>
        <taxon>Eukaryota</taxon>
        <taxon>Metazoa</taxon>
        <taxon>Chordata</taxon>
        <taxon>Craniata</taxon>
        <taxon>Vertebrata</taxon>
        <taxon>Euteleostomi</taxon>
        <taxon>Mammalia</taxon>
        <taxon>Eutheria</taxon>
        <taxon>Laurasiatheria</taxon>
        <taxon>Carnivora</taxon>
        <taxon>Caniformia</taxon>
        <taxon>Ursidae</taxon>
        <taxon>Ursus</taxon>
    </lineage>
</organism>
<dbReference type="Gene3D" id="3.40.50.300">
    <property type="entry name" value="P-loop containing nucleotide triphosphate hydrolases"/>
    <property type="match status" value="1"/>
</dbReference>
<dbReference type="Ensembl" id="ENSUMAT00000009287.1">
    <property type="protein sequence ID" value="ENSUMAP00000007753.1"/>
    <property type="gene ID" value="ENSUMAG00000005961.1"/>
</dbReference>
<proteinExistence type="inferred from homology"/>
<feature type="domain" description="TLDc" evidence="5">
    <location>
        <begin position="6"/>
        <end position="164"/>
    </location>
</feature>
<accession>A0A452THV7</accession>
<gene>
    <name evidence="6" type="primary">IFI44L</name>
</gene>
<evidence type="ECO:0000313" key="6">
    <source>
        <dbReference type="Ensembl" id="ENSUMAP00000007753"/>
    </source>
</evidence>
<comment type="subcellular location">
    <subcellularLocation>
        <location evidence="1">Cytoplasm</location>
    </subcellularLocation>
</comment>
<evidence type="ECO:0000256" key="3">
    <source>
        <dbReference type="ARBA" id="ARBA00022490"/>
    </source>
</evidence>